<evidence type="ECO:0000256" key="3">
    <source>
        <dbReference type="ARBA" id="ARBA00022679"/>
    </source>
</evidence>
<proteinExistence type="predicted"/>
<comment type="subunit">
    <text evidence="1">Homodimer.</text>
</comment>
<comment type="caution">
    <text evidence="14">The sequence shown here is derived from an EMBL/GenBank/DDBJ whole genome shotgun (WGS) entry which is preliminary data.</text>
</comment>
<feature type="non-terminal residue" evidence="14">
    <location>
        <position position="348"/>
    </location>
</feature>
<dbReference type="GO" id="GO:0017096">
    <property type="term" value="F:acetylserotonin O-methyltransferase activity"/>
    <property type="evidence" value="ECO:0007669"/>
    <property type="project" value="UniProtKB-EC"/>
</dbReference>
<evidence type="ECO:0000256" key="11">
    <source>
        <dbReference type="PIRSR" id="PIRSR005739-1"/>
    </source>
</evidence>
<evidence type="ECO:0000256" key="2">
    <source>
        <dbReference type="ARBA" id="ARBA00022603"/>
    </source>
</evidence>
<evidence type="ECO:0000256" key="4">
    <source>
        <dbReference type="ARBA" id="ARBA00022691"/>
    </source>
</evidence>
<dbReference type="InterPro" id="IPR029063">
    <property type="entry name" value="SAM-dependent_MTases_sf"/>
</dbReference>
<dbReference type="GO" id="GO:0032259">
    <property type="term" value="P:methylation"/>
    <property type="evidence" value="ECO:0007669"/>
    <property type="project" value="UniProtKB-KW"/>
</dbReference>
<dbReference type="InterPro" id="IPR036390">
    <property type="entry name" value="WH_DNA-bd_sf"/>
</dbReference>
<evidence type="ECO:0000259" key="13">
    <source>
        <dbReference type="Pfam" id="PF08100"/>
    </source>
</evidence>
<keyword evidence="3" id="KW-0808">Transferase</keyword>
<keyword evidence="4" id="KW-0949">S-adenosyl-L-methionine</keyword>
<dbReference type="PANTHER" id="PTHR43712:SF2">
    <property type="entry name" value="O-METHYLTRANSFERASE CICE"/>
    <property type="match status" value="1"/>
</dbReference>
<evidence type="ECO:0000313" key="14">
    <source>
        <dbReference type="EMBL" id="KAG2465436.1"/>
    </source>
</evidence>
<evidence type="ECO:0000256" key="6">
    <source>
        <dbReference type="ARBA" id="ARBA00037926"/>
    </source>
</evidence>
<dbReference type="InterPro" id="IPR036388">
    <property type="entry name" value="WH-like_DNA-bd_sf"/>
</dbReference>
<evidence type="ECO:0000256" key="1">
    <source>
        <dbReference type="ARBA" id="ARBA00011738"/>
    </source>
</evidence>
<evidence type="ECO:0000256" key="10">
    <source>
        <dbReference type="ARBA" id="ARBA00043260"/>
    </source>
</evidence>
<dbReference type="SUPFAM" id="SSF46785">
    <property type="entry name" value="Winged helix' DNA-binding domain"/>
    <property type="match status" value="1"/>
</dbReference>
<evidence type="ECO:0000256" key="5">
    <source>
        <dbReference type="ARBA" id="ARBA00037645"/>
    </source>
</evidence>
<dbReference type="Pfam" id="PF08100">
    <property type="entry name" value="Dimerisation"/>
    <property type="match status" value="1"/>
</dbReference>
<dbReference type="Proteomes" id="UP000886611">
    <property type="component" value="Unassembled WGS sequence"/>
</dbReference>
<sequence length="348" mass="38898">MAEQLSQSEQDYPFKLLEYINGFKISKVIFTASQLGVFDLMLQCQKALSAECIAKELHTSQNGLERLLDALVGIDILDVEIINGKAFYSSTDVSDLYLAKASPKSLSNMILYQSQNIYPLWNFLPDAVREGRSQNEKAFGASSKDTCEAPFRCEEELLKFMGMMHSTWVFAAHDVVTAIDLSPFKTVVNLGGCTGTLAREVCLVYPHCSVTVFDIPEVVKMAKKHFCGIDDCITFKEGDFFNGELPEANLYILAGIIHGWEEEKCLQLLHKIYAQSKPGGGVLIVESMLNENRRGPIFSQLLSLNMLLQMEGKERPPSEFFKLLTTAGFKDIQVQRTGKCYDVVLGIK</sequence>
<dbReference type="InterPro" id="IPR001077">
    <property type="entry name" value="COMT_C"/>
</dbReference>
<dbReference type="InterPro" id="IPR012967">
    <property type="entry name" value="COMT_dimerisation"/>
</dbReference>
<dbReference type="InterPro" id="IPR016461">
    <property type="entry name" value="COMT-like"/>
</dbReference>
<comment type="pathway">
    <text evidence="6">Aromatic compound metabolism; melatonin biosynthesis; melatonin from serotonin: step 1/2.</text>
</comment>
<dbReference type="EMBL" id="JAATIS010001721">
    <property type="protein sequence ID" value="KAG2465436.1"/>
    <property type="molecule type" value="Genomic_DNA"/>
</dbReference>
<dbReference type="Gene3D" id="3.40.50.150">
    <property type="entry name" value="Vaccinia Virus protein VP39"/>
    <property type="match status" value="1"/>
</dbReference>
<feature type="domain" description="O-methyltransferase C-terminal" evidence="12">
    <location>
        <begin position="121"/>
        <end position="330"/>
    </location>
</feature>
<dbReference type="FunFam" id="3.40.50.150:FF:000146">
    <property type="entry name" value="Acetylserotonin O-methyltransferase"/>
    <property type="match status" value="1"/>
</dbReference>
<feature type="non-terminal residue" evidence="14">
    <location>
        <position position="1"/>
    </location>
</feature>
<dbReference type="PANTHER" id="PTHR43712">
    <property type="entry name" value="PUTATIVE (AFU_ORTHOLOGUE AFUA_4G14580)-RELATED"/>
    <property type="match status" value="1"/>
</dbReference>
<dbReference type="Gene3D" id="1.10.10.10">
    <property type="entry name" value="Winged helix-like DNA-binding domain superfamily/Winged helix DNA-binding domain"/>
    <property type="match status" value="1"/>
</dbReference>
<organism evidence="14 15">
    <name type="scientific">Polypterus senegalus</name>
    <name type="common">Senegal bichir</name>
    <dbReference type="NCBI Taxonomy" id="55291"/>
    <lineage>
        <taxon>Eukaryota</taxon>
        <taxon>Metazoa</taxon>
        <taxon>Chordata</taxon>
        <taxon>Craniata</taxon>
        <taxon>Vertebrata</taxon>
        <taxon>Euteleostomi</taxon>
        <taxon>Actinopterygii</taxon>
        <taxon>Polypteriformes</taxon>
        <taxon>Polypteridae</taxon>
        <taxon>Polypterus</taxon>
    </lineage>
</organism>
<evidence type="ECO:0000256" key="9">
    <source>
        <dbReference type="ARBA" id="ARBA00043054"/>
    </source>
</evidence>
<evidence type="ECO:0000313" key="15">
    <source>
        <dbReference type="Proteomes" id="UP000886611"/>
    </source>
</evidence>
<dbReference type="OrthoDB" id="1606438at2759"/>
<reference evidence="14 15" key="1">
    <citation type="journal article" date="2021" name="Cell">
        <title>Tracing the genetic footprints of vertebrate landing in non-teleost ray-finned fishes.</title>
        <authorList>
            <person name="Bi X."/>
            <person name="Wang K."/>
            <person name="Yang L."/>
            <person name="Pan H."/>
            <person name="Jiang H."/>
            <person name="Wei Q."/>
            <person name="Fang M."/>
            <person name="Yu H."/>
            <person name="Zhu C."/>
            <person name="Cai Y."/>
            <person name="He Y."/>
            <person name="Gan X."/>
            <person name="Zeng H."/>
            <person name="Yu D."/>
            <person name="Zhu Y."/>
            <person name="Jiang H."/>
            <person name="Qiu Q."/>
            <person name="Yang H."/>
            <person name="Zhang Y.E."/>
            <person name="Wang W."/>
            <person name="Zhu M."/>
            <person name="He S."/>
            <person name="Zhang G."/>
        </authorList>
    </citation>
    <scope>NUCLEOTIDE SEQUENCE [LARGE SCALE GENOMIC DNA]</scope>
    <source>
        <strain evidence="14">Bchr_013</strain>
    </source>
</reference>
<feature type="domain" description="O-methyltransferase dimerisation" evidence="13">
    <location>
        <begin position="17"/>
        <end position="99"/>
    </location>
</feature>
<dbReference type="FunFam" id="1.10.10.10:FF:000358">
    <property type="entry name" value="Acetylserotonin O-methyltransferase"/>
    <property type="match status" value="1"/>
</dbReference>
<comment type="function">
    <text evidence="5">Catalyzes the transfer of a methyl group onto N-acetylserotonin, producing melatonin (N-acetyl-5-methoxytryptamine).</text>
</comment>
<keyword evidence="10" id="KW-0471">Melatonin biosynthesis</keyword>
<dbReference type="SUPFAM" id="SSF53335">
    <property type="entry name" value="S-adenosyl-L-methionine-dependent methyltransferases"/>
    <property type="match status" value="1"/>
</dbReference>
<dbReference type="PROSITE" id="PS51683">
    <property type="entry name" value="SAM_OMT_II"/>
    <property type="match status" value="1"/>
</dbReference>
<accession>A0A8X8BT57</accession>
<dbReference type="GO" id="GO:0046983">
    <property type="term" value="F:protein dimerization activity"/>
    <property type="evidence" value="ECO:0007669"/>
    <property type="project" value="InterPro"/>
</dbReference>
<dbReference type="Pfam" id="PF00891">
    <property type="entry name" value="Methyltransf_2"/>
    <property type="match status" value="1"/>
</dbReference>
<feature type="active site" description="Proton acceptor" evidence="11">
    <location>
        <position position="258"/>
    </location>
</feature>
<dbReference type="EC" id="2.1.1.4" evidence="7"/>
<keyword evidence="2 14" id="KW-0489">Methyltransferase</keyword>
<name>A0A8X8BT57_POLSE</name>
<evidence type="ECO:0000259" key="12">
    <source>
        <dbReference type="Pfam" id="PF00891"/>
    </source>
</evidence>
<dbReference type="PIRSF" id="PIRSF005739">
    <property type="entry name" value="O-mtase"/>
    <property type="match status" value="1"/>
</dbReference>
<dbReference type="GO" id="GO:0030187">
    <property type="term" value="P:melatonin biosynthetic process"/>
    <property type="evidence" value="ECO:0007669"/>
    <property type="project" value="UniProtKB-KW"/>
</dbReference>
<dbReference type="AlphaFoldDB" id="A0A8X8BT57"/>
<protein>
    <recommendedName>
        <fullName evidence="8">Acetylserotonin O-methyltransferase</fullName>
        <ecNumber evidence="7">2.1.1.4</ecNumber>
    </recommendedName>
    <alternativeName>
        <fullName evidence="9">Hydroxyindole O-methyltransferase</fullName>
    </alternativeName>
</protein>
<gene>
    <name evidence="14" type="primary">Asmt_2</name>
    <name evidence="14" type="ORF">GTO96_0016872</name>
</gene>
<evidence type="ECO:0000256" key="7">
    <source>
        <dbReference type="ARBA" id="ARBA00039116"/>
    </source>
</evidence>
<keyword evidence="15" id="KW-1185">Reference proteome</keyword>
<evidence type="ECO:0000256" key="8">
    <source>
        <dbReference type="ARBA" id="ARBA00040730"/>
    </source>
</evidence>